<dbReference type="PANTHER" id="PTHR19446">
    <property type="entry name" value="REVERSE TRANSCRIPTASES"/>
    <property type="match status" value="1"/>
</dbReference>
<gene>
    <name evidence="3" type="ORF">APICC_07447</name>
</gene>
<dbReference type="STRING" id="94128.A0A2A3E0D0"/>
<organism evidence="3 4">
    <name type="scientific">Apis cerana cerana</name>
    <name type="common">Oriental honeybee</name>
    <dbReference type="NCBI Taxonomy" id="94128"/>
    <lineage>
        <taxon>Eukaryota</taxon>
        <taxon>Metazoa</taxon>
        <taxon>Ecdysozoa</taxon>
        <taxon>Arthropoda</taxon>
        <taxon>Hexapoda</taxon>
        <taxon>Insecta</taxon>
        <taxon>Pterygota</taxon>
        <taxon>Neoptera</taxon>
        <taxon>Endopterygota</taxon>
        <taxon>Hymenoptera</taxon>
        <taxon>Apocrita</taxon>
        <taxon>Aculeata</taxon>
        <taxon>Apoidea</taxon>
        <taxon>Anthophila</taxon>
        <taxon>Apidae</taxon>
        <taxon>Apis</taxon>
    </lineage>
</organism>
<evidence type="ECO:0000256" key="1">
    <source>
        <dbReference type="SAM" id="MobiDB-lite"/>
    </source>
</evidence>
<feature type="region of interest" description="Disordered" evidence="1">
    <location>
        <begin position="147"/>
        <end position="191"/>
    </location>
</feature>
<dbReference type="Proteomes" id="UP000242457">
    <property type="component" value="Unassembled WGS sequence"/>
</dbReference>
<evidence type="ECO:0000313" key="3">
    <source>
        <dbReference type="EMBL" id="PBC25188.1"/>
    </source>
</evidence>
<dbReference type="AlphaFoldDB" id="A0A2A3E0D0"/>
<dbReference type="PROSITE" id="PS50878">
    <property type="entry name" value="RT_POL"/>
    <property type="match status" value="1"/>
</dbReference>
<feature type="compositionally biased region" description="Polar residues" evidence="1">
    <location>
        <begin position="95"/>
        <end position="104"/>
    </location>
</feature>
<dbReference type="OrthoDB" id="7687051at2759"/>
<dbReference type="Pfam" id="PF00078">
    <property type="entry name" value="RVT_1"/>
    <property type="match status" value="1"/>
</dbReference>
<name>A0A2A3E0D0_APICC</name>
<evidence type="ECO:0000259" key="2">
    <source>
        <dbReference type="PROSITE" id="PS50878"/>
    </source>
</evidence>
<protein>
    <submittedName>
        <fullName evidence="3">Retrovirus-related Pol polyprotein from type-1 retrotransposable element R2</fullName>
    </submittedName>
</protein>
<feature type="compositionally biased region" description="Basic residues" evidence="1">
    <location>
        <begin position="258"/>
        <end position="273"/>
    </location>
</feature>
<feature type="region of interest" description="Disordered" evidence="1">
    <location>
        <begin position="250"/>
        <end position="273"/>
    </location>
</feature>
<feature type="compositionally biased region" description="Acidic residues" evidence="1">
    <location>
        <begin position="167"/>
        <end position="182"/>
    </location>
</feature>
<keyword evidence="4" id="KW-1185">Reference proteome</keyword>
<proteinExistence type="predicted"/>
<evidence type="ECO:0000313" key="4">
    <source>
        <dbReference type="Proteomes" id="UP000242457"/>
    </source>
</evidence>
<dbReference type="InterPro" id="IPR000477">
    <property type="entry name" value="RT_dom"/>
</dbReference>
<feature type="domain" description="Reverse transcriptase" evidence="2">
    <location>
        <begin position="396"/>
        <end position="536"/>
    </location>
</feature>
<accession>A0A2A3E0D0</accession>
<dbReference type="EMBL" id="KZ288494">
    <property type="protein sequence ID" value="PBC25188.1"/>
    <property type="molecule type" value="Genomic_DNA"/>
</dbReference>
<feature type="region of interest" description="Disordered" evidence="1">
    <location>
        <begin position="82"/>
        <end position="104"/>
    </location>
</feature>
<sequence>MKSTTVAAASGSSSRTLKIQETQRCRAGSYPYTQQVSKIKRSQKQYAAGLSINQGSEQAAVGYISLCRGGESNTLLEAESNTPLKAEGNTPLGAKSNTPLGAKSSTPLEVAKQCAADPGNKTSAAVQAVGLRWLGLYALAVGRAPARSKEEEVAMTESEARSPSSESSEESIYESATEDEGGGEIRETAQQEDRWQEPFLQYITSNHLDEGDFLRGVEKEIERLAPARNIEQEEVDVLLQKFVDYLKEGTQHEEGNRQRQKGATKKGKKTTHNRRKRFLYAKHQELYRKCPRKLLDLAIMGESGKGEEAISLPGADSVGPLYKNLWGQSGPEKLAGLQAQNNKIEMGEIWTPITMGNLLEKFKKIKIDTAAGIDQIKKLHLRRKGALHVFAKLCNFLMLHRIYPAQWKVNRTTLIPKPGKSAEEVENWRPITIGSLLGRIYSAMIDRKLRSKIKQHPRQQGFTQEDGCKNNIAILSSALAKMKDESGGVITVIDISKAFDTVPHEAISKGLETKGVPSLVSKYTRHVQGLQNSYTL</sequence>
<reference evidence="3 4" key="1">
    <citation type="submission" date="2014-07" db="EMBL/GenBank/DDBJ databases">
        <title>Genomic and transcriptomic analysis on Apis cerana provide comprehensive insights into honey bee biology.</title>
        <authorList>
            <person name="Diao Q."/>
            <person name="Sun L."/>
            <person name="Zheng H."/>
            <person name="Zheng H."/>
            <person name="Xu S."/>
            <person name="Wang S."/>
            <person name="Zeng Z."/>
            <person name="Hu F."/>
            <person name="Su S."/>
            <person name="Wu J."/>
        </authorList>
    </citation>
    <scope>NUCLEOTIDE SEQUENCE [LARGE SCALE GENOMIC DNA]</scope>
    <source>
        <tissue evidence="3">Pupae without intestine</tissue>
    </source>
</reference>